<protein>
    <recommendedName>
        <fullName evidence="3">Protein kinase domain-containing protein</fullName>
    </recommendedName>
</protein>
<keyword evidence="2" id="KW-1185">Reference proteome</keyword>
<accession>A0A4Q0Y752</accession>
<dbReference type="OrthoDB" id="5421848at2"/>
<organism evidence="1 2">
    <name type="scientific">Halarcobacter anaerophilus</name>
    <dbReference type="NCBI Taxonomy" id="877500"/>
    <lineage>
        <taxon>Bacteria</taxon>
        <taxon>Pseudomonadati</taxon>
        <taxon>Campylobacterota</taxon>
        <taxon>Epsilonproteobacteria</taxon>
        <taxon>Campylobacterales</taxon>
        <taxon>Arcobacteraceae</taxon>
        <taxon>Halarcobacter</taxon>
    </lineage>
</organism>
<dbReference type="Proteomes" id="UP000290191">
    <property type="component" value="Unassembled WGS sequence"/>
</dbReference>
<sequence>MLFLTEDLLVNKGTNRVCYKHPKESSKCLKIDLKQNKETKRELKYYKRLEKKNIPFTMLSRYYGSEETNYGKAEVFELIRDSNGKVSKEVDKYLNDSNSSFEDIENLLKCIPFFKKYIFENKIYVKDLNTVNVMYQKNENSKENRLVIIDGLAHSNYNPIFYSCDYFVLKKIEICWEKFIKSIKKKSIIKQNPQFLKYL</sequence>
<evidence type="ECO:0000313" key="1">
    <source>
        <dbReference type="EMBL" id="RXJ64769.1"/>
    </source>
</evidence>
<name>A0A4Q0Y752_9BACT</name>
<dbReference type="Pfam" id="PF10707">
    <property type="entry name" value="YrbL-PhoP_reg"/>
    <property type="match status" value="1"/>
</dbReference>
<evidence type="ECO:0008006" key="3">
    <source>
        <dbReference type="Google" id="ProtNLM"/>
    </source>
</evidence>
<dbReference type="AlphaFoldDB" id="A0A4Q0Y752"/>
<comment type="caution">
    <text evidence="1">The sequence shown here is derived from an EMBL/GenBank/DDBJ whole genome shotgun (WGS) entry which is preliminary data.</text>
</comment>
<dbReference type="STRING" id="877500.GCA_000935065_02282"/>
<reference evidence="1 2" key="1">
    <citation type="submission" date="2017-10" db="EMBL/GenBank/DDBJ databases">
        <title>Genomics of the genus Arcobacter.</title>
        <authorList>
            <person name="Perez-Cataluna A."/>
            <person name="Figueras M.J."/>
        </authorList>
    </citation>
    <scope>NUCLEOTIDE SEQUENCE [LARGE SCALE GENOMIC DNA]</scope>
    <source>
        <strain evidence="1 2">DSM 24636</strain>
    </source>
</reference>
<dbReference type="EMBL" id="PDKO01000001">
    <property type="protein sequence ID" value="RXJ64769.1"/>
    <property type="molecule type" value="Genomic_DNA"/>
</dbReference>
<dbReference type="InterPro" id="IPR019647">
    <property type="entry name" value="PhoP_reg_network_YrbL"/>
</dbReference>
<evidence type="ECO:0000313" key="2">
    <source>
        <dbReference type="Proteomes" id="UP000290191"/>
    </source>
</evidence>
<dbReference type="RefSeq" id="WP_129081138.1">
    <property type="nucleotide sequence ID" value="NZ_CP041070.1"/>
</dbReference>
<proteinExistence type="predicted"/>
<gene>
    <name evidence="1" type="ORF">CRV06_02105</name>
</gene>